<evidence type="ECO:0000313" key="1">
    <source>
        <dbReference type="EMBL" id="JAE28344.1"/>
    </source>
</evidence>
<reference evidence="1" key="2">
    <citation type="journal article" date="2015" name="Data Brief">
        <title>Shoot transcriptome of the giant reed, Arundo donax.</title>
        <authorList>
            <person name="Barrero R.A."/>
            <person name="Guerrero F.D."/>
            <person name="Moolhuijzen P."/>
            <person name="Goolsby J.A."/>
            <person name="Tidwell J."/>
            <person name="Bellgard S.E."/>
            <person name="Bellgard M.I."/>
        </authorList>
    </citation>
    <scope>NUCLEOTIDE SEQUENCE</scope>
    <source>
        <tissue evidence="1">Shoot tissue taken approximately 20 cm above the soil surface</tissue>
    </source>
</reference>
<name>A0A0A9GXS3_ARUDO</name>
<protein>
    <submittedName>
        <fullName evidence="1">Uncharacterized protein</fullName>
    </submittedName>
</protein>
<proteinExistence type="predicted"/>
<reference evidence="1" key="1">
    <citation type="submission" date="2014-09" db="EMBL/GenBank/DDBJ databases">
        <authorList>
            <person name="Magalhaes I.L.F."/>
            <person name="Oliveira U."/>
            <person name="Santos F.R."/>
            <person name="Vidigal T.H.D.A."/>
            <person name="Brescovit A.D."/>
            <person name="Santos A.J."/>
        </authorList>
    </citation>
    <scope>NUCLEOTIDE SEQUENCE</scope>
    <source>
        <tissue evidence="1">Shoot tissue taken approximately 20 cm above the soil surface</tissue>
    </source>
</reference>
<dbReference type="EMBL" id="GBRH01169552">
    <property type="protein sequence ID" value="JAE28344.1"/>
    <property type="molecule type" value="Transcribed_RNA"/>
</dbReference>
<accession>A0A0A9GXS3</accession>
<sequence>MSRNQNSKTPYIYSQKCNALKSLVTVDVSRHVHNPERGYSSRLEDSVELVQLDPQEMAPTSPKEPWQQGNHNIAFLGYGERTILTNRSITTRLILKSLHQEPSVVLGDHPTLLARLWSVDLNVTILEGQ</sequence>
<dbReference type="AlphaFoldDB" id="A0A0A9GXS3"/>
<organism evidence="1">
    <name type="scientific">Arundo donax</name>
    <name type="common">Giant reed</name>
    <name type="synonym">Donax arundinaceus</name>
    <dbReference type="NCBI Taxonomy" id="35708"/>
    <lineage>
        <taxon>Eukaryota</taxon>
        <taxon>Viridiplantae</taxon>
        <taxon>Streptophyta</taxon>
        <taxon>Embryophyta</taxon>
        <taxon>Tracheophyta</taxon>
        <taxon>Spermatophyta</taxon>
        <taxon>Magnoliopsida</taxon>
        <taxon>Liliopsida</taxon>
        <taxon>Poales</taxon>
        <taxon>Poaceae</taxon>
        <taxon>PACMAD clade</taxon>
        <taxon>Arundinoideae</taxon>
        <taxon>Arundineae</taxon>
        <taxon>Arundo</taxon>
    </lineage>
</organism>